<organism evidence="2 3">
    <name type="scientific">Notoacmeibacter marinus</name>
    <dbReference type="NCBI Taxonomy" id="1876515"/>
    <lineage>
        <taxon>Bacteria</taxon>
        <taxon>Pseudomonadati</taxon>
        <taxon>Pseudomonadota</taxon>
        <taxon>Alphaproteobacteria</taxon>
        <taxon>Hyphomicrobiales</taxon>
        <taxon>Notoacmeibacteraceae</taxon>
        <taxon>Notoacmeibacter</taxon>
    </lineage>
</organism>
<dbReference type="PANTHER" id="PTHR36512">
    <property type="entry name" value="D-AMINOPEPTIDASE"/>
    <property type="match status" value="1"/>
</dbReference>
<dbReference type="RefSeq" id="WP_094077093.1">
    <property type="nucleotide sequence ID" value="NZ_NBYO01000002.1"/>
</dbReference>
<accession>A0A231UWF4</accession>
<protein>
    <submittedName>
        <fullName evidence="2">Peptidase T4</fullName>
    </submittedName>
</protein>
<dbReference type="PANTHER" id="PTHR36512:SF3">
    <property type="entry name" value="BLR5678 PROTEIN"/>
    <property type="match status" value="1"/>
</dbReference>
<sequence>MNIGPRNTIADVSDIRVGHATDDAAKSGATVIWPVRPATAAVHVMGGAPGTRETDLLAPENTVERIHALVLSGGSAFGLAAADGVMAALAEAGEGFPVGPHHIPIVPAAILFDLMAGGDGILPDYASLGRHALQNAATDIALGSVGAGTGAMTATVRGGVGSASSVLDGIGTVGALVAVNALGNPLVGSSRHFWAAPFEQRGELGYLGWPALMPEDATTVRLKHRPVPPNANTTIGVIATDAPLTKAQCKRLAIAAHDGFARAVWPAHLPMDGDLVFALSTAEPGAVPVGIETMIDLCAAATATMARAIARGVYEARPLPGDPKPAWRNL</sequence>
<dbReference type="InterPro" id="IPR016117">
    <property type="entry name" value="ArgJ-like_dom_sf"/>
</dbReference>
<evidence type="ECO:0000313" key="2">
    <source>
        <dbReference type="EMBL" id="OXT00268.1"/>
    </source>
</evidence>
<dbReference type="Gene3D" id="3.60.70.12">
    <property type="entry name" value="L-amino peptidase D-ALA esterase/amidase"/>
    <property type="match status" value="1"/>
</dbReference>
<dbReference type="AlphaFoldDB" id="A0A231UWF4"/>
<dbReference type="Pfam" id="PF03576">
    <property type="entry name" value="Peptidase_S58"/>
    <property type="match status" value="1"/>
</dbReference>
<dbReference type="InterPro" id="IPR005321">
    <property type="entry name" value="Peptidase_S58_DmpA"/>
</dbReference>
<dbReference type="EMBL" id="NBYO01000002">
    <property type="protein sequence ID" value="OXT00268.1"/>
    <property type="molecule type" value="Genomic_DNA"/>
</dbReference>
<gene>
    <name evidence="2" type="ORF">B7H23_08895</name>
</gene>
<dbReference type="CDD" id="cd02252">
    <property type="entry name" value="nylC_like"/>
    <property type="match status" value="1"/>
</dbReference>
<comment type="caution">
    <text evidence="2">The sequence shown here is derived from an EMBL/GenBank/DDBJ whole genome shotgun (WGS) entry which is preliminary data.</text>
</comment>
<comment type="similarity">
    <text evidence="1">Belongs to the peptidase S58 family.</text>
</comment>
<evidence type="ECO:0000256" key="1">
    <source>
        <dbReference type="ARBA" id="ARBA00007068"/>
    </source>
</evidence>
<keyword evidence="3" id="KW-1185">Reference proteome</keyword>
<dbReference type="Proteomes" id="UP000215405">
    <property type="component" value="Unassembled WGS sequence"/>
</dbReference>
<evidence type="ECO:0000313" key="3">
    <source>
        <dbReference type="Proteomes" id="UP000215405"/>
    </source>
</evidence>
<name>A0A231UWF4_9HYPH</name>
<dbReference type="SUPFAM" id="SSF56266">
    <property type="entry name" value="DmpA/ArgJ-like"/>
    <property type="match status" value="1"/>
</dbReference>
<reference evidence="3" key="1">
    <citation type="journal article" date="2017" name="Int. J. Syst. Evol. Microbiol.">
        <title>Notoacmeibacter marinus gen. nov., sp. nov., isolated from the gut of a limpet and proposal of Notoacmeibacteraceae fam. nov. in the order Rhizobiales of the class Alphaproteobacteria.</title>
        <authorList>
            <person name="Huang Z."/>
            <person name="Guo F."/>
            <person name="Lai Q."/>
        </authorList>
    </citation>
    <scope>NUCLEOTIDE SEQUENCE [LARGE SCALE GENOMIC DNA]</scope>
    <source>
        <strain evidence="3">XMTR2A4</strain>
    </source>
</reference>
<dbReference type="GO" id="GO:0004177">
    <property type="term" value="F:aminopeptidase activity"/>
    <property type="evidence" value="ECO:0007669"/>
    <property type="project" value="TreeGrafter"/>
</dbReference>
<proteinExistence type="inferred from homology"/>